<keyword evidence="8" id="KW-1185">Reference proteome</keyword>
<evidence type="ECO:0000313" key="7">
    <source>
        <dbReference type="EMBL" id="QFZ76856.1"/>
    </source>
</evidence>
<feature type="compositionally biased region" description="Low complexity" evidence="4">
    <location>
        <begin position="20"/>
        <end position="31"/>
    </location>
</feature>
<proteinExistence type="inferred from homology"/>
<dbReference type="EMBL" id="CP045643">
    <property type="protein sequence ID" value="QFZ76856.1"/>
    <property type="molecule type" value="Genomic_DNA"/>
</dbReference>
<dbReference type="InterPro" id="IPR050515">
    <property type="entry name" value="Beta-lactam/transpept"/>
</dbReference>
<dbReference type="InterPro" id="IPR012338">
    <property type="entry name" value="Beta-lactam/transpept-like"/>
</dbReference>
<dbReference type="AlphaFoldDB" id="A0A5Q0LJW0"/>
<evidence type="ECO:0000256" key="4">
    <source>
        <dbReference type="SAM" id="MobiDB-lite"/>
    </source>
</evidence>
<dbReference type="PANTHER" id="PTHR30627">
    <property type="entry name" value="PEPTIDOGLYCAN D,D-TRANSPEPTIDASE"/>
    <property type="match status" value="1"/>
</dbReference>
<dbReference type="GO" id="GO:0051301">
    <property type="term" value="P:cell division"/>
    <property type="evidence" value="ECO:0007669"/>
    <property type="project" value="UniProtKB-KW"/>
</dbReference>
<evidence type="ECO:0000256" key="2">
    <source>
        <dbReference type="ARBA" id="ARBA00007171"/>
    </source>
</evidence>
<dbReference type="Pfam" id="PF00905">
    <property type="entry name" value="Transpeptidase"/>
    <property type="match status" value="1"/>
</dbReference>
<feature type="domain" description="Penicillin-binding protein dimerisation" evidence="6">
    <location>
        <begin position="100"/>
        <end position="267"/>
    </location>
</feature>
<dbReference type="GO" id="GO:0071555">
    <property type="term" value="P:cell wall organization"/>
    <property type="evidence" value="ECO:0007669"/>
    <property type="project" value="TreeGrafter"/>
</dbReference>
<accession>A0A5Q0LJW0</accession>
<dbReference type="InterPro" id="IPR005311">
    <property type="entry name" value="PBP_dimer"/>
</dbReference>
<dbReference type="InterPro" id="IPR036138">
    <property type="entry name" value="PBP_dimer_sf"/>
</dbReference>
<dbReference type="Gene3D" id="3.90.1310.10">
    <property type="entry name" value="Penicillin-binding protein 2a (Domain 2)"/>
    <property type="match status" value="1"/>
</dbReference>
<keyword evidence="7" id="KW-0132">Cell division</keyword>
<comment type="subcellular location">
    <subcellularLocation>
        <location evidence="1">Membrane</location>
    </subcellularLocation>
</comment>
<dbReference type="Pfam" id="PF03717">
    <property type="entry name" value="PBP_dimer"/>
    <property type="match status" value="1"/>
</dbReference>
<dbReference type="GO" id="GO:0008658">
    <property type="term" value="F:penicillin binding"/>
    <property type="evidence" value="ECO:0007669"/>
    <property type="project" value="InterPro"/>
</dbReference>
<organism evidence="7 8">
    <name type="scientific">Streptomyces fagopyri</name>
    <dbReference type="NCBI Taxonomy" id="2662397"/>
    <lineage>
        <taxon>Bacteria</taxon>
        <taxon>Bacillati</taxon>
        <taxon>Actinomycetota</taxon>
        <taxon>Actinomycetes</taxon>
        <taxon>Kitasatosporales</taxon>
        <taxon>Streptomycetaceae</taxon>
        <taxon>Streptomyces</taxon>
    </lineage>
</organism>
<feature type="region of interest" description="Disordered" evidence="4">
    <location>
        <begin position="1"/>
        <end position="52"/>
    </location>
</feature>
<dbReference type="Proteomes" id="UP000326179">
    <property type="component" value="Chromosome"/>
</dbReference>
<dbReference type="Gene3D" id="3.40.710.10">
    <property type="entry name" value="DD-peptidase/beta-lactamase superfamily"/>
    <property type="match status" value="1"/>
</dbReference>
<dbReference type="PANTHER" id="PTHR30627:SF1">
    <property type="entry name" value="PEPTIDOGLYCAN D,D-TRANSPEPTIDASE FTSI"/>
    <property type="match status" value="1"/>
</dbReference>
<evidence type="ECO:0000256" key="1">
    <source>
        <dbReference type="ARBA" id="ARBA00004370"/>
    </source>
</evidence>
<keyword evidence="3" id="KW-0472">Membrane</keyword>
<dbReference type="SUPFAM" id="SSF56601">
    <property type="entry name" value="beta-lactamase/transpeptidase-like"/>
    <property type="match status" value="1"/>
</dbReference>
<dbReference type="GO" id="GO:0005886">
    <property type="term" value="C:plasma membrane"/>
    <property type="evidence" value="ECO:0007669"/>
    <property type="project" value="TreeGrafter"/>
</dbReference>
<sequence length="650" mass="68747">MTEVSDREPPRRRVPGPARPGGQRRPGPGARPARRPGAPRPGGSRPLRLGSPRPRLRMVSLALTLVMAAFVVRLLQVQAVDASAYAAKAEQNRYVGRTLAATRGGITDRNGVELATSVDAYDITADPTMFTRAATKVSDAPEQAGALLGPILDQSPDTVARKLRTKNTRYTLLAHRRTPQVWKQIKDLKTTLAAKAETDRSAVNFLAGVLAVPASKRVYPNGDLAAGILGWVNADGKGGGGVEQQLNKELSGKDGKIRYAQSGGRQVPTVGSTETPAVAGSDVELTIDRDIQWAAQNAIAEQVKKSKADRGYVIVQDTRTGEVLAMADSPGFDPNDLSQASAAALGNAALQDAYEPGSTAKVMSMAAVLEENVATPGTHVVVPNRLHRGDRLFQDDVDHATWNLTLNGVLAKSSNIGTILAAGQLGKTQKEANKVLYSYLRKFGIGGYTGLDFPGETRGILAPADKWSTSQQYTIPFGQGVSINAMQAASVYSTIANGGVRVEPTLVRGAKGPDGRFAPVAQPKRTRVVSAKTAKTLAQMLESVVDDEEGTGAKARIPGYRVAGKTGTANRVDPATGKYHGYTSSFAGFAPADKPRITVYCAIQNATRGSYFGGQICGPIYKQVMEFALKTLQIPPTGAGAANLPVSFTP</sequence>
<comment type="similarity">
    <text evidence="2">Belongs to the transpeptidase family.</text>
</comment>
<feature type="compositionally biased region" description="Basic and acidic residues" evidence="4">
    <location>
        <begin position="1"/>
        <end position="11"/>
    </location>
</feature>
<dbReference type="Gene3D" id="3.30.450.330">
    <property type="match status" value="1"/>
</dbReference>
<evidence type="ECO:0000259" key="5">
    <source>
        <dbReference type="Pfam" id="PF00905"/>
    </source>
</evidence>
<protein>
    <submittedName>
        <fullName evidence="7">Cell division protein</fullName>
    </submittedName>
</protein>
<dbReference type="InterPro" id="IPR001460">
    <property type="entry name" value="PCN-bd_Tpept"/>
</dbReference>
<gene>
    <name evidence="7" type="ORF">GFH48_29500</name>
</gene>
<dbReference type="SUPFAM" id="SSF56519">
    <property type="entry name" value="Penicillin binding protein dimerisation domain"/>
    <property type="match status" value="1"/>
</dbReference>
<feature type="compositionally biased region" description="Low complexity" evidence="4">
    <location>
        <begin position="41"/>
        <end position="52"/>
    </location>
</feature>
<evidence type="ECO:0000313" key="8">
    <source>
        <dbReference type="Proteomes" id="UP000326179"/>
    </source>
</evidence>
<evidence type="ECO:0000259" key="6">
    <source>
        <dbReference type="Pfam" id="PF03717"/>
    </source>
</evidence>
<name>A0A5Q0LJW0_9ACTN</name>
<evidence type="ECO:0000256" key="3">
    <source>
        <dbReference type="ARBA" id="ARBA00023136"/>
    </source>
</evidence>
<reference evidence="7 8" key="1">
    <citation type="submission" date="2019-10" db="EMBL/GenBank/DDBJ databases">
        <title>A novel species.</title>
        <authorList>
            <person name="Gao J."/>
        </authorList>
    </citation>
    <scope>NUCLEOTIDE SEQUENCE [LARGE SCALE GENOMIC DNA]</scope>
    <source>
        <strain evidence="7 8">QMT-28</strain>
    </source>
</reference>
<feature type="domain" description="Penicillin-binding protein transpeptidase" evidence="5">
    <location>
        <begin position="311"/>
        <end position="626"/>
    </location>
</feature>
<keyword evidence="7" id="KW-0131">Cell cycle</keyword>
<dbReference type="KEGG" id="sfy:GFH48_29500"/>